<dbReference type="RefSeq" id="WP_090029944.1">
    <property type="nucleotide sequence ID" value="NZ_BONM01000013.1"/>
</dbReference>
<reference evidence="2 3" key="1">
    <citation type="submission" date="2016-10" db="EMBL/GenBank/DDBJ databases">
        <authorList>
            <person name="de Groot N.N."/>
        </authorList>
    </citation>
    <scope>NUCLEOTIDE SEQUENCE [LARGE SCALE GENOMIC DNA]</scope>
    <source>
        <strain evidence="2 3">CGMCC 4.6945</strain>
    </source>
</reference>
<dbReference type="STRING" id="988821.SAMN05421867_101231"/>
<dbReference type="EMBL" id="FOKA01000001">
    <property type="protein sequence ID" value="SFA72509.1"/>
    <property type="molecule type" value="Genomic_DNA"/>
</dbReference>
<proteinExistence type="predicted"/>
<gene>
    <name evidence="2" type="ORF">SAMN05421867_101231</name>
</gene>
<name>A0A1I0V821_9CELL</name>
<sequence>MRPTAKRSTLAGGAVLALAALAACSSGAAGSADATGGGSTAATAAAGGVDLASVCPATVVIQTDWNPEADHGHLYELLGPDPVIDADKKSVSGDLYASGEPTGVKVEVRSGGPAIGFQSVSSQMYQDTDITMGYVSTDEAVQVSASLPTTAVFAEADKSPQMIMWDPETYPDVTTIEELGKALPGTGGVVRYFQGAAYMGYLQGSGILPTEVTDGAYDGTPAKFVTAKGVDGQQGFATAEPFIYENQVAAWGKPVQFQLIHDTGYPIYPEAMAVRTGDLEELRPCLEKLVPVLQQATVDYIEDPAETNALVVELVTAFDNGWVYDADVADFGVQQMKDLEIVGNGDNEFMGDMDEARIQTVIDIDTPLFTESGSAPKEGLVASDLFTNEFLDESIGF</sequence>
<evidence type="ECO:0000313" key="3">
    <source>
        <dbReference type="Proteomes" id="UP000199012"/>
    </source>
</evidence>
<dbReference type="PROSITE" id="PS51257">
    <property type="entry name" value="PROKAR_LIPOPROTEIN"/>
    <property type="match status" value="1"/>
</dbReference>
<dbReference type="Proteomes" id="UP000199012">
    <property type="component" value="Unassembled WGS sequence"/>
</dbReference>
<keyword evidence="1" id="KW-0732">Signal</keyword>
<feature type="signal peptide" evidence="1">
    <location>
        <begin position="1"/>
        <end position="28"/>
    </location>
</feature>
<evidence type="ECO:0000256" key="1">
    <source>
        <dbReference type="SAM" id="SignalP"/>
    </source>
</evidence>
<accession>A0A1I0V821</accession>
<evidence type="ECO:0008006" key="4">
    <source>
        <dbReference type="Google" id="ProtNLM"/>
    </source>
</evidence>
<feature type="chain" id="PRO_5011640799" description="ABC-type nitrate/sulfonate/bicarbonate transport system, substrate-binding protein" evidence="1">
    <location>
        <begin position="29"/>
        <end position="397"/>
    </location>
</feature>
<dbReference type="Gene3D" id="3.40.190.10">
    <property type="entry name" value="Periplasmic binding protein-like II"/>
    <property type="match status" value="1"/>
</dbReference>
<evidence type="ECO:0000313" key="2">
    <source>
        <dbReference type="EMBL" id="SFA72509.1"/>
    </source>
</evidence>
<dbReference type="AlphaFoldDB" id="A0A1I0V821"/>
<organism evidence="2 3">
    <name type="scientific">Cellulomonas marina</name>
    <dbReference type="NCBI Taxonomy" id="988821"/>
    <lineage>
        <taxon>Bacteria</taxon>
        <taxon>Bacillati</taxon>
        <taxon>Actinomycetota</taxon>
        <taxon>Actinomycetes</taxon>
        <taxon>Micrococcales</taxon>
        <taxon>Cellulomonadaceae</taxon>
        <taxon>Cellulomonas</taxon>
    </lineage>
</organism>
<dbReference type="OrthoDB" id="3595952at2"/>
<protein>
    <recommendedName>
        <fullName evidence="4">ABC-type nitrate/sulfonate/bicarbonate transport system, substrate-binding protein</fullName>
    </recommendedName>
</protein>
<keyword evidence="3" id="KW-1185">Reference proteome</keyword>